<dbReference type="SMART" id="SM00744">
    <property type="entry name" value="RINGv"/>
    <property type="match status" value="1"/>
</dbReference>
<keyword evidence="3" id="KW-0479">Metal-binding</keyword>
<organism evidence="10 11">
    <name type="scientific">Absidia repens</name>
    <dbReference type="NCBI Taxonomy" id="90262"/>
    <lineage>
        <taxon>Eukaryota</taxon>
        <taxon>Fungi</taxon>
        <taxon>Fungi incertae sedis</taxon>
        <taxon>Mucoromycota</taxon>
        <taxon>Mucoromycotina</taxon>
        <taxon>Mucoromycetes</taxon>
        <taxon>Mucorales</taxon>
        <taxon>Cunninghamellaceae</taxon>
        <taxon>Absidia</taxon>
    </lineage>
</organism>
<accession>A0A1X2IS44</accession>
<comment type="caution">
    <text evidence="10">The sequence shown here is derived from an EMBL/GenBank/DDBJ whole genome shotgun (WGS) entry which is preliminary data.</text>
</comment>
<dbReference type="OrthoDB" id="5817083at2759"/>
<dbReference type="STRING" id="90262.A0A1X2IS44"/>
<evidence type="ECO:0000256" key="5">
    <source>
        <dbReference type="ARBA" id="ARBA00022833"/>
    </source>
</evidence>
<evidence type="ECO:0000256" key="8">
    <source>
        <dbReference type="SAM" id="MobiDB-lite"/>
    </source>
</evidence>
<comment type="subcellular location">
    <subcellularLocation>
        <location evidence="1">Membrane</location>
        <topology evidence="1">Multi-pass membrane protein</topology>
    </subcellularLocation>
</comment>
<sequence>MNNSVDDFSSGDESTSSSSSSTILATRTLENSCSSNITSHRRKSSTKTKAAILTMNLSGEQTNSFLPSSSRSTIQHTKPSDSTSEEPTNIIIQNLEQERQCWICYGDESDSEGHWVSPCPCSLIAHEKCLLDWIIENQKRSTRKLVRCPQCASYYHLVEKSNWLLLFFGVIDEVVHTITPYITSLGLGLSLLIVTTTYGASSVILLFGTQEGERVLGSPSLWTWRQWVGLPSIPLALLSTRFRLADSFLPFMTLLVLRLSSSSSASLPFIEFSWPPTPLATLGLLAWVRLAYNNIYYAAQGLMSRQLSLNMVQDQQRRRRRSSNNQLVLMEDDTVNQIRPDHTAAIPERSLELNILLGRGPPSIGMLFMSTLLWPVVSNLTGTCLSQVGWVCQHLPQPFHRNVFGGCLFVVLKDIGNLIYRYQRVRQYRSRRIQSFDEIKQNVQL</sequence>
<evidence type="ECO:0000256" key="7">
    <source>
        <dbReference type="ARBA" id="ARBA00023136"/>
    </source>
</evidence>
<keyword evidence="11" id="KW-1185">Reference proteome</keyword>
<feature type="region of interest" description="Disordered" evidence="8">
    <location>
        <begin position="1"/>
        <end position="23"/>
    </location>
</feature>
<gene>
    <name evidence="10" type="ORF">BCR42DRAFT_488445</name>
</gene>
<dbReference type="AlphaFoldDB" id="A0A1X2IS44"/>
<dbReference type="InterPro" id="IPR013083">
    <property type="entry name" value="Znf_RING/FYVE/PHD"/>
</dbReference>
<dbReference type="Gene3D" id="3.30.40.10">
    <property type="entry name" value="Zinc/RING finger domain, C3HC4 (zinc finger)"/>
    <property type="match status" value="1"/>
</dbReference>
<keyword evidence="5" id="KW-0862">Zinc</keyword>
<feature type="region of interest" description="Disordered" evidence="8">
    <location>
        <begin position="61"/>
        <end position="87"/>
    </location>
</feature>
<reference evidence="10 11" key="1">
    <citation type="submission" date="2016-07" db="EMBL/GenBank/DDBJ databases">
        <title>Pervasive Adenine N6-methylation of Active Genes in Fungi.</title>
        <authorList>
            <consortium name="DOE Joint Genome Institute"/>
            <person name="Mondo S.J."/>
            <person name="Dannebaum R.O."/>
            <person name="Kuo R.C."/>
            <person name="Labutti K."/>
            <person name="Haridas S."/>
            <person name="Kuo A."/>
            <person name="Salamov A."/>
            <person name="Ahrendt S.R."/>
            <person name="Lipzen A."/>
            <person name="Sullivan W."/>
            <person name="Andreopoulos W.B."/>
            <person name="Clum A."/>
            <person name="Lindquist E."/>
            <person name="Daum C."/>
            <person name="Ramamoorthy G.K."/>
            <person name="Gryganskyi A."/>
            <person name="Culley D."/>
            <person name="Magnuson J.K."/>
            <person name="James T.Y."/>
            <person name="O'Malley M.A."/>
            <person name="Stajich J.E."/>
            <person name="Spatafora J.W."/>
            <person name="Visel A."/>
            <person name="Grigoriev I.V."/>
        </authorList>
    </citation>
    <scope>NUCLEOTIDE SEQUENCE [LARGE SCALE GENOMIC DNA]</scope>
    <source>
        <strain evidence="10 11">NRRL 1336</strain>
    </source>
</reference>
<keyword evidence="4" id="KW-0863">Zinc-finger</keyword>
<dbReference type="GO" id="GO:0016020">
    <property type="term" value="C:membrane"/>
    <property type="evidence" value="ECO:0007669"/>
    <property type="project" value="UniProtKB-SubCell"/>
</dbReference>
<evidence type="ECO:0000313" key="11">
    <source>
        <dbReference type="Proteomes" id="UP000193560"/>
    </source>
</evidence>
<evidence type="ECO:0000256" key="2">
    <source>
        <dbReference type="ARBA" id="ARBA00022692"/>
    </source>
</evidence>
<evidence type="ECO:0000259" key="9">
    <source>
        <dbReference type="PROSITE" id="PS51292"/>
    </source>
</evidence>
<keyword evidence="2" id="KW-0812">Transmembrane</keyword>
<dbReference type="EMBL" id="MCGE01000005">
    <property type="protein sequence ID" value="ORZ21356.1"/>
    <property type="molecule type" value="Genomic_DNA"/>
</dbReference>
<evidence type="ECO:0000256" key="4">
    <source>
        <dbReference type="ARBA" id="ARBA00022771"/>
    </source>
</evidence>
<dbReference type="Proteomes" id="UP000193560">
    <property type="component" value="Unassembled WGS sequence"/>
</dbReference>
<dbReference type="GO" id="GO:0008270">
    <property type="term" value="F:zinc ion binding"/>
    <property type="evidence" value="ECO:0007669"/>
    <property type="project" value="UniProtKB-KW"/>
</dbReference>
<protein>
    <recommendedName>
        <fullName evidence="9">RING-CH-type domain-containing protein</fullName>
    </recommendedName>
</protein>
<keyword evidence="6" id="KW-1133">Transmembrane helix</keyword>
<dbReference type="SUPFAM" id="SSF57850">
    <property type="entry name" value="RING/U-box"/>
    <property type="match status" value="1"/>
</dbReference>
<feature type="compositionally biased region" description="Low complexity" evidence="8">
    <location>
        <begin position="11"/>
        <end position="21"/>
    </location>
</feature>
<feature type="domain" description="RING-CH-type" evidence="9">
    <location>
        <begin position="93"/>
        <end position="158"/>
    </location>
</feature>
<dbReference type="PANTHER" id="PTHR46283">
    <property type="entry name" value="E3 UBIQUITIN-PROTEIN LIGASE MARCH5"/>
    <property type="match status" value="1"/>
</dbReference>
<evidence type="ECO:0000256" key="3">
    <source>
        <dbReference type="ARBA" id="ARBA00022723"/>
    </source>
</evidence>
<dbReference type="Pfam" id="PF12906">
    <property type="entry name" value="RINGv"/>
    <property type="match status" value="1"/>
</dbReference>
<keyword evidence="7" id="KW-0472">Membrane</keyword>
<evidence type="ECO:0000256" key="6">
    <source>
        <dbReference type="ARBA" id="ARBA00022989"/>
    </source>
</evidence>
<dbReference type="InterPro" id="IPR011016">
    <property type="entry name" value="Znf_RING-CH"/>
</dbReference>
<proteinExistence type="predicted"/>
<dbReference type="PROSITE" id="PS51292">
    <property type="entry name" value="ZF_RING_CH"/>
    <property type="match status" value="1"/>
</dbReference>
<name>A0A1X2IS44_9FUNG</name>
<evidence type="ECO:0000256" key="1">
    <source>
        <dbReference type="ARBA" id="ARBA00004141"/>
    </source>
</evidence>
<evidence type="ECO:0000313" key="10">
    <source>
        <dbReference type="EMBL" id="ORZ21356.1"/>
    </source>
</evidence>